<evidence type="ECO:0000313" key="4">
    <source>
        <dbReference type="EMBL" id="QPB82415.1"/>
    </source>
</evidence>
<dbReference type="InterPro" id="IPR011761">
    <property type="entry name" value="ATP-grasp"/>
</dbReference>
<protein>
    <submittedName>
        <fullName evidence="4">ATP-grasp domain-containing protein</fullName>
    </submittedName>
</protein>
<dbReference type="GO" id="GO:0005524">
    <property type="term" value="F:ATP binding"/>
    <property type="evidence" value="ECO:0007669"/>
    <property type="project" value="UniProtKB-UniRule"/>
</dbReference>
<keyword evidence="3" id="KW-0067">ATP-binding</keyword>
<evidence type="ECO:0000313" key="5">
    <source>
        <dbReference type="Proteomes" id="UP000305729"/>
    </source>
</evidence>
<reference evidence="4 5" key="1">
    <citation type="submission" date="2019-10" db="EMBL/GenBank/DDBJ databases">
        <title>Pseudoalteromonas rubra S4059.</title>
        <authorList>
            <person name="Paulsen S."/>
            <person name="Wang X."/>
        </authorList>
    </citation>
    <scope>NUCLEOTIDE SEQUENCE [LARGE SCALE GENOMIC DNA]</scope>
    <source>
        <strain evidence="4 5">S4059</strain>
    </source>
</reference>
<dbReference type="Proteomes" id="UP000305729">
    <property type="component" value="Chromosome 1"/>
</dbReference>
<dbReference type="GO" id="GO:0046872">
    <property type="term" value="F:metal ion binding"/>
    <property type="evidence" value="ECO:0007669"/>
    <property type="project" value="InterPro"/>
</dbReference>
<dbReference type="OrthoDB" id="24041at2"/>
<evidence type="ECO:0000256" key="3">
    <source>
        <dbReference type="ARBA" id="ARBA00022840"/>
    </source>
</evidence>
<dbReference type="GO" id="GO:0016874">
    <property type="term" value="F:ligase activity"/>
    <property type="evidence" value="ECO:0007669"/>
    <property type="project" value="UniProtKB-KW"/>
</dbReference>
<dbReference type="PANTHER" id="PTHR43585:SF2">
    <property type="entry name" value="ATP-GRASP ENZYME FSQD"/>
    <property type="match status" value="1"/>
</dbReference>
<dbReference type="RefSeq" id="WP_125562016.1">
    <property type="nucleotide sequence ID" value="NZ_CP045429.1"/>
</dbReference>
<sequence length="427" mass="47089">MLDKYQQNGSKVLLYLDTRELPLERKQEIAAAKQQGYKILMATPTPRAYDAYCLDYVLDVNVGNFAEAEPVILDYIATHKLNVTGILVWKDREVVLASKLGQALGLPHTTPEHAENVRDKSKTRALLEKFPGLNPRFSVVRDEASFMSGLAEVGVPAVLKQAGNSGSRGMCVITDLETALDKYREVVAVNKQQAGDMYHYYEDIMLLEQRLTGSEHSLAGVVADGEVITFTIADKKFDTSLPLQYENVVPSKLAVDLQTEIVAQLKQAVAETGINWCGFHVDFMITEAGLKILEIGGRLGGEMINSHLIPLTLPGVSSYAALIEVVQGNNPLAHTDYTQLAHSRAASRVVMPTAKGVISKIEGVQNVIKDPRCREFMQTWGVGDEMVYPDVKFKGYEIGYFIAQVGLDDDIEQAIEALNNKITITIE</sequence>
<gene>
    <name evidence="4" type="ORF">CWC22_005200</name>
</gene>
<organism evidence="4 5">
    <name type="scientific">Pseudoalteromonas rubra</name>
    <dbReference type="NCBI Taxonomy" id="43658"/>
    <lineage>
        <taxon>Bacteria</taxon>
        <taxon>Pseudomonadati</taxon>
        <taxon>Pseudomonadota</taxon>
        <taxon>Gammaproteobacteria</taxon>
        <taxon>Alteromonadales</taxon>
        <taxon>Pseudoalteromonadaceae</taxon>
        <taxon>Pseudoalteromonas</taxon>
    </lineage>
</organism>
<dbReference type="Pfam" id="PF13535">
    <property type="entry name" value="ATP-grasp_4"/>
    <property type="match status" value="1"/>
</dbReference>
<name>A0A5S3UTD7_9GAMM</name>
<dbReference type="Gene3D" id="3.30.470.20">
    <property type="entry name" value="ATP-grasp fold, B domain"/>
    <property type="match status" value="1"/>
</dbReference>
<dbReference type="InterPro" id="IPR052032">
    <property type="entry name" value="ATP-dep_AA_Ligase"/>
</dbReference>
<dbReference type="SUPFAM" id="SSF56059">
    <property type="entry name" value="Glutathione synthetase ATP-binding domain-like"/>
    <property type="match status" value="1"/>
</dbReference>
<evidence type="ECO:0000256" key="2">
    <source>
        <dbReference type="ARBA" id="ARBA00022741"/>
    </source>
</evidence>
<proteinExistence type="predicted"/>
<dbReference type="EMBL" id="CP045429">
    <property type="protein sequence ID" value="QPB82415.1"/>
    <property type="molecule type" value="Genomic_DNA"/>
</dbReference>
<keyword evidence="2" id="KW-0547">Nucleotide-binding</keyword>
<dbReference type="SMART" id="SM01209">
    <property type="entry name" value="GARS_A"/>
    <property type="match status" value="1"/>
</dbReference>
<keyword evidence="1" id="KW-0436">Ligase</keyword>
<dbReference type="AlphaFoldDB" id="A0A5S3UTD7"/>
<accession>A0A5S3UTD7</accession>
<evidence type="ECO:0000256" key="1">
    <source>
        <dbReference type="ARBA" id="ARBA00022598"/>
    </source>
</evidence>
<dbReference type="PANTHER" id="PTHR43585">
    <property type="entry name" value="FUMIPYRROLE BIOSYNTHESIS PROTEIN C"/>
    <property type="match status" value="1"/>
</dbReference>
<dbReference type="PROSITE" id="PS50975">
    <property type="entry name" value="ATP_GRASP"/>
    <property type="match status" value="1"/>
</dbReference>